<comment type="caution">
    <text evidence="1">The sequence shown here is derived from an EMBL/GenBank/DDBJ whole genome shotgun (WGS) entry which is preliminary data.</text>
</comment>
<gene>
    <name evidence="1" type="ORF">ACI1P1_12405</name>
</gene>
<evidence type="ECO:0000313" key="2">
    <source>
        <dbReference type="Proteomes" id="UP001631969"/>
    </source>
</evidence>
<keyword evidence="2" id="KW-1185">Reference proteome</keyword>
<dbReference type="Proteomes" id="UP001631969">
    <property type="component" value="Unassembled WGS sequence"/>
</dbReference>
<protein>
    <submittedName>
        <fullName evidence="1">Uncharacterized protein</fullName>
    </submittedName>
</protein>
<dbReference type="EMBL" id="JBJURJ010000007">
    <property type="protein sequence ID" value="MFM9329090.1"/>
    <property type="molecule type" value="Genomic_DNA"/>
</dbReference>
<name>A0ACC7NY43_9BACL</name>
<reference evidence="1" key="1">
    <citation type="submission" date="2024-12" db="EMBL/GenBank/DDBJ databases">
        <authorList>
            <person name="Wu N."/>
        </authorList>
    </citation>
    <scope>NUCLEOTIDE SEQUENCE</scope>
    <source>
        <strain evidence="1">P15</strain>
    </source>
</reference>
<sequence>MSSKQELLLDLLKIKVRYSERDMIDVLNILQDEPQNEHLSKVLQLIAQLNNTPSKRGRGNTPKESKFDLLKESDPQHYTTLHDFQMKLINRQVLNEPRELKRLTAELGLKESTSRKRGQTIRLIIEVLAAMSPEEANQLIEQYSLRVEDNVSQFGLIADAILQRPADSNE</sequence>
<accession>A0ACC7NY43</accession>
<proteinExistence type="predicted"/>
<evidence type="ECO:0000313" key="1">
    <source>
        <dbReference type="EMBL" id="MFM9329090.1"/>
    </source>
</evidence>
<organism evidence="1 2">
    <name type="scientific">Paenibacillus mesotrionivorans</name>
    <dbReference type="NCBI Taxonomy" id="3160968"/>
    <lineage>
        <taxon>Bacteria</taxon>
        <taxon>Bacillati</taxon>
        <taxon>Bacillota</taxon>
        <taxon>Bacilli</taxon>
        <taxon>Bacillales</taxon>
        <taxon>Paenibacillaceae</taxon>
        <taxon>Paenibacillus</taxon>
    </lineage>
</organism>